<gene>
    <name evidence="2" type="ORF">DM01DRAFT_1380970</name>
</gene>
<dbReference type="Pfam" id="PF02137">
    <property type="entry name" value="A_deamin"/>
    <property type="match status" value="1"/>
</dbReference>
<dbReference type="GO" id="GO:0008251">
    <property type="term" value="F:tRNA-specific adenosine deaminase activity"/>
    <property type="evidence" value="ECO:0007669"/>
    <property type="project" value="TreeGrafter"/>
</dbReference>
<evidence type="ECO:0000313" key="2">
    <source>
        <dbReference type="EMBL" id="ORX60698.1"/>
    </source>
</evidence>
<dbReference type="GO" id="GO:0003726">
    <property type="term" value="F:double-stranded RNA adenosine deaminase activity"/>
    <property type="evidence" value="ECO:0007669"/>
    <property type="project" value="TreeGrafter"/>
</dbReference>
<evidence type="ECO:0000313" key="3">
    <source>
        <dbReference type="Proteomes" id="UP000242146"/>
    </source>
</evidence>
<sequence>MNDTVKVISIGSGLKCSPLDKVDSQGQLLHDCHAEVLARRGFLWAITNDPGAFFEKNKGKWKPKAGYTFHMYVSQSPCGDASMSAVAEIQTEEAKASFLSGKKRKQPLDQEQMLAEYVYVNKRQKQTKHTVSRGRYGYDQLGILRTKPGRLDSELSICMSCSDKLARWNVLGVQSAILSHIFDPIYLDSLIVGDLYDPSSLNRALFGRLASLDQGSLPAPYRLNKPRILRTHVQFDYAKSTLQATGKYSSFISSGSCVAWVVGREKQEVIVFGKKQGGRKNEPVTKKTRSFLSQQSLYSDFVRLQPNFQNLTYDQCKEKAADYQLAKTHLLDQCFQMWVQTPKSYYDFTALDDA</sequence>
<dbReference type="PROSITE" id="PS50141">
    <property type="entry name" value="A_DEAMIN_EDITASE"/>
    <property type="match status" value="1"/>
</dbReference>
<dbReference type="GO" id="GO:0005737">
    <property type="term" value="C:cytoplasm"/>
    <property type="evidence" value="ECO:0007669"/>
    <property type="project" value="TreeGrafter"/>
</dbReference>
<proteinExistence type="predicted"/>
<protein>
    <submittedName>
        <fullName evidence="2">Adenosine deaminase/editase</fullName>
    </submittedName>
</protein>
<keyword evidence="3" id="KW-1185">Reference proteome</keyword>
<name>A0A1X2GUM3_9FUNG</name>
<accession>A0A1X2GUM3</accession>
<dbReference type="SMART" id="SM00552">
    <property type="entry name" value="ADEAMc"/>
    <property type="match status" value="1"/>
</dbReference>
<organism evidence="2 3">
    <name type="scientific">Hesseltinella vesiculosa</name>
    <dbReference type="NCBI Taxonomy" id="101127"/>
    <lineage>
        <taxon>Eukaryota</taxon>
        <taxon>Fungi</taxon>
        <taxon>Fungi incertae sedis</taxon>
        <taxon>Mucoromycota</taxon>
        <taxon>Mucoromycotina</taxon>
        <taxon>Mucoromycetes</taxon>
        <taxon>Mucorales</taxon>
        <taxon>Cunninghamellaceae</taxon>
        <taxon>Hesseltinella</taxon>
    </lineage>
</organism>
<feature type="domain" description="A to I editase" evidence="1">
    <location>
        <begin position="9"/>
        <end position="348"/>
    </location>
</feature>
<comment type="caution">
    <text evidence="2">The sequence shown here is derived from an EMBL/GenBank/DDBJ whole genome shotgun (WGS) entry which is preliminary data.</text>
</comment>
<dbReference type="GO" id="GO:0003725">
    <property type="term" value="F:double-stranded RNA binding"/>
    <property type="evidence" value="ECO:0007669"/>
    <property type="project" value="TreeGrafter"/>
</dbReference>
<dbReference type="PANTHER" id="PTHR10910:SF62">
    <property type="entry name" value="AT07585P-RELATED"/>
    <property type="match status" value="1"/>
</dbReference>
<dbReference type="GO" id="GO:0006396">
    <property type="term" value="P:RNA processing"/>
    <property type="evidence" value="ECO:0007669"/>
    <property type="project" value="InterPro"/>
</dbReference>
<reference evidence="2 3" key="1">
    <citation type="submission" date="2016-07" db="EMBL/GenBank/DDBJ databases">
        <title>Pervasive Adenine N6-methylation of Active Genes in Fungi.</title>
        <authorList>
            <consortium name="DOE Joint Genome Institute"/>
            <person name="Mondo S.J."/>
            <person name="Dannebaum R.O."/>
            <person name="Kuo R.C."/>
            <person name="Labutti K."/>
            <person name="Haridas S."/>
            <person name="Kuo A."/>
            <person name="Salamov A."/>
            <person name="Ahrendt S.R."/>
            <person name="Lipzen A."/>
            <person name="Sullivan W."/>
            <person name="Andreopoulos W.B."/>
            <person name="Clum A."/>
            <person name="Lindquist E."/>
            <person name="Daum C."/>
            <person name="Ramamoorthy G.K."/>
            <person name="Gryganskyi A."/>
            <person name="Culley D."/>
            <person name="Magnuson J.K."/>
            <person name="James T.Y."/>
            <person name="O'Malley M.A."/>
            <person name="Stajich J.E."/>
            <person name="Spatafora J.W."/>
            <person name="Visel A."/>
            <person name="Grigoriev I.V."/>
        </authorList>
    </citation>
    <scope>NUCLEOTIDE SEQUENCE [LARGE SCALE GENOMIC DNA]</scope>
    <source>
        <strain evidence="2 3">NRRL 3301</strain>
    </source>
</reference>
<dbReference type="OrthoDB" id="10268011at2759"/>
<dbReference type="STRING" id="101127.A0A1X2GUM3"/>
<dbReference type="EMBL" id="MCGT01000004">
    <property type="protein sequence ID" value="ORX60698.1"/>
    <property type="molecule type" value="Genomic_DNA"/>
</dbReference>
<dbReference type="AlphaFoldDB" id="A0A1X2GUM3"/>
<dbReference type="Proteomes" id="UP000242146">
    <property type="component" value="Unassembled WGS sequence"/>
</dbReference>
<dbReference type="InterPro" id="IPR002466">
    <property type="entry name" value="A_deamin"/>
</dbReference>
<dbReference type="PANTHER" id="PTHR10910">
    <property type="entry name" value="EUKARYOTE SPECIFIC DSRNA BINDING PROTEIN"/>
    <property type="match status" value="1"/>
</dbReference>
<dbReference type="GO" id="GO:0006382">
    <property type="term" value="P:adenosine to inosine editing"/>
    <property type="evidence" value="ECO:0007669"/>
    <property type="project" value="TreeGrafter"/>
</dbReference>
<dbReference type="GO" id="GO:0005730">
    <property type="term" value="C:nucleolus"/>
    <property type="evidence" value="ECO:0007669"/>
    <property type="project" value="TreeGrafter"/>
</dbReference>
<evidence type="ECO:0000259" key="1">
    <source>
        <dbReference type="PROSITE" id="PS50141"/>
    </source>
</evidence>